<name>A0AA36EL05_LACSI</name>
<keyword evidence="6" id="KW-0472">Membrane</keyword>
<evidence type="ECO:0008006" key="11">
    <source>
        <dbReference type="Google" id="ProtNLM"/>
    </source>
</evidence>
<dbReference type="InterPro" id="IPR019177">
    <property type="entry name" value="Golgin_subfamily_A_member_5"/>
</dbReference>
<evidence type="ECO:0000256" key="4">
    <source>
        <dbReference type="ARBA" id="ARBA00023034"/>
    </source>
</evidence>
<dbReference type="EMBL" id="OX465084">
    <property type="protein sequence ID" value="CAI9299859.1"/>
    <property type="molecule type" value="Genomic_DNA"/>
</dbReference>
<evidence type="ECO:0000313" key="10">
    <source>
        <dbReference type="Proteomes" id="UP001177003"/>
    </source>
</evidence>
<keyword evidence="10" id="KW-1185">Reference proteome</keyword>
<protein>
    <recommendedName>
        <fullName evidence="11">Golgin candidate 2</fullName>
    </recommendedName>
</protein>
<feature type="compositionally biased region" description="Basic and acidic residues" evidence="8">
    <location>
        <begin position="73"/>
        <end position="85"/>
    </location>
</feature>
<comment type="subcellular location">
    <subcellularLocation>
        <location evidence="1">Golgi apparatus membrane</location>
    </subcellularLocation>
</comment>
<evidence type="ECO:0000256" key="8">
    <source>
        <dbReference type="SAM" id="MobiDB-lite"/>
    </source>
</evidence>
<feature type="compositionally biased region" description="Basic and acidic residues" evidence="8">
    <location>
        <begin position="26"/>
        <end position="40"/>
    </location>
</feature>
<dbReference type="GO" id="GO:0000139">
    <property type="term" value="C:Golgi membrane"/>
    <property type="evidence" value="ECO:0007669"/>
    <property type="project" value="UniProtKB-SubCell"/>
</dbReference>
<evidence type="ECO:0000256" key="6">
    <source>
        <dbReference type="ARBA" id="ARBA00023136"/>
    </source>
</evidence>
<feature type="compositionally biased region" description="Acidic residues" evidence="8">
    <location>
        <begin position="290"/>
        <end position="307"/>
    </location>
</feature>
<dbReference type="Pfam" id="PF09787">
    <property type="entry name" value="Golgin_A5"/>
    <property type="match status" value="1"/>
</dbReference>
<evidence type="ECO:0000256" key="2">
    <source>
        <dbReference type="ARBA" id="ARBA00022692"/>
    </source>
</evidence>
<evidence type="ECO:0000256" key="5">
    <source>
        <dbReference type="ARBA" id="ARBA00023054"/>
    </source>
</evidence>
<keyword evidence="4" id="KW-0333">Golgi apparatus</keyword>
<evidence type="ECO:0000256" key="3">
    <source>
        <dbReference type="ARBA" id="ARBA00022989"/>
    </source>
</evidence>
<dbReference type="AlphaFoldDB" id="A0AA36EL05"/>
<feature type="compositionally biased region" description="Polar residues" evidence="8">
    <location>
        <begin position="176"/>
        <end position="190"/>
    </location>
</feature>
<feature type="region of interest" description="Disordered" evidence="8">
    <location>
        <begin position="23"/>
        <end position="190"/>
    </location>
</feature>
<dbReference type="GO" id="GO:0031985">
    <property type="term" value="C:Golgi cisterna"/>
    <property type="evidence" value="ECO:0007669"/>
    <property type="project" value="TreeGrafter"/>
</dbReference>
<evidence type="ECO:0000256" key="1">
    <source>
        <dbReference type="ARBA" id="ARBA00004394"/>
    </source>
</evidence>
<dbReference type="PANTHER" id="PTHR13815">
    <property type="entry name" value="GOLGIN-84"/>
    <property type="match status" value="1"/>
</dbReference>
<proteinExistence type="predicted"/>
<feature type="coiled-coil region" evidence="7">
    <location>
        <begin position="324"/>
        <end position="361"/>
    </location>
</feature>
<gene>
    <name evidence="9" type="ORF">LSALG_LOCUS38544</name>
</gene>
<keyword evidence="3" id="KW-1133">Transmembrane helix</keyword>
<dbReference type="Proteomes" id="UP001177003">
    <property type="component" value="Chromosome 8"/>
</dbReference>
<sequence>MSGWISSKLKVAETLLQQIDQQAAESLRKNEASRSDDDFSRAIPKKPGDILPPLKDQLKKKKKEAPENSDFVAKLRNDNNLKVDGNEVGGSPNVNPKSSLTDSDWTELLSAPSKTINGSNGGVPRVSGLLKDGKRPIRSGSNLLALERKRSPAVQNKSARRSDVALGDKLNGDSLDGNQRSVSSESTQTSFGLQGLAKNLSSELLNQDASGSLVTGSNDGRKKELPIHLNDENAPETQSAFNPVLDLNTEVKNEEQRSNSSISMVPHNKIIGIPITSSSGKMDSPSDGELNMETDSDSSSDSESEGEREERRKRREQLLAEKAAAKAIEAIKDRENLVARLEGEKQSLEKAIDERAKQQAQEASQLQMTMMETMEAVDLEKQKHNDTRMKALMKLAKLETTNAELAKSLASAQWSLEIEVKRVAELDRQIELKEATHEELTSKKRSHKSGNKVIASRGVEFEQEILEAEHAFVTDKVGQLQEKAKTLETSIEATRKEIENPSHVEVELKRRLGQLTDHLIQKQAQVEALSSEKAMLMFRIEAVSRSLEESKSSTKLTEHLLTKDLESGLKPLFQDRFRKGQNQIGSLVRQLDSIFSTGATFLRRNPMARTCSFFYLLCLHVWVLYIFRSHTQVPYQSGSSAVISLDNITGV</sequence>
<organism evidence="9 10">
    <name type="scientific">Lactuca saligna</name>
    <name type="common">Willowleaf lettuce</name>
    <dbReference type="NCBI Taxonomy" id="75948"/>
    <lineage>
        <taxon>Eukaryota</taxon>
        <taxon>Viridiplantae</taxon>
        <taxon>Streptophyta</taxon>
        <taxon>Embryophyta</taxon>
        <taxon>Tracheophyta</taxon>
        <taxon>Spermatophyta</taxon>
        <taxon>Magnoliopsida</taxon>
        <taxon>eudicotyledons</taxon>
        <taxon>Gunneridae</taxon>
        <taxon>Pentapetalae</taxon>
        <taxon>asterids</taxon>
        <taxon>campanulids</taxon>
        <taxon>Asterales</taxon>
        <taxon>Asteraceae</taxon>
        <taxon>Cichorioideae</taxon>
        <taxon>Cichorieae</taxon>
        <taxon>Lactucinae</taxon>
        <taxon>Lactuca</taxon>
    </lineage>
</organism>
<reference evidence="9" key="1">
    <citation type="submission" date="2023-04" db="EMBL/GenBank/DDBJ databases">
        <authorList>
            <person name="Vijverberg K."/>
            <person name="Xiong W."/>
            <person name="Schranz E."/>
        </authorList>
    </citation>
    <scope>NUCLEOTIDE SEQUENCE</scope>
</reference>
<dbReference type="GO" id="GO:0007030">
    <property type="term" value="P:Golgi organization"/>
    <property type="evidence" value="ECO:0007669"/>
    <property type="project" value="InterPro"/>
</dbReference>
<feature type="region of interest" description="Disordered" evidence="8">
    <location>
        <begin position="273"/>
        <end position="315"/>
    </location>
</feature>
<evidence type="ECO:0000256" key="7">
    <source>
        <dbReference type="SAM" id="Coils"/>
    </source>
</evidence>
<accession>A0AA36EL05</accession>
<feature type="compositionally biased region" description="Polar residues" evidence="8">
    <location>
        <begin position="92"/>
        <end position="103"/>
    </location>
</feature>
<evidence type="ECO:0000313" key="9">
    <source>
        <dbReference type="EMBL" id="CAI9299859.1"/>
    </source>
</evidence>
<dbReference type="GO" id="GO:0000301">
    <property type="term" value="P:retrograde transport, vesicle recycling within Golgi"/>
    <property type="evidence" value="ECO:0007669"/>
    <property type="project" value="TreeGrafter"/>
</dbReference>
<dbReference type="PANTHER" id="PTHR13815:SF5">
    <property type="entry name" value="GOLGIN CANDIDATE 2"/>
    <property type="match status" value="1"/>
</dbReference>
<keyword evidence="5 7" id="KW-0175">Coiled coil</keyword>
<keyword evidence="2" id="KW-0812">Transmembrane</keyword>